<protein>
    <submittedName>
        <fullName evidence="1">Uncharacterized protein</fullName>
    </submittedName>
</protein>
<evidence type="ECO:0000313" key="1">
    <source>
        <dbReference type="EMBL" id="KAF8380620.1"/>
    </source>
</evidence>
<organism evidence="1 2">
    <name type="scientific">Tetracentron sinense</name>
    <name type="common">Spur-leaf</name>
    <dbReference type="NCBI Taxonomy" id="13715"/>
    <lineage>
        <taxon>Eukaryota</taxon>
        <taxon>Viridiplantae</taxon>
        <taxon>Streptophyta</taxon>
        <taxon>Embryophyta</taxon>
        <taxon>Tracheophyta</taxon>
        <taxon>Spermatophyta</taxon>
        <taxon>Magnoliopsida</taxon>
        <taxon>Trochodendrales</taxon>
        <taxon>Trochodendraceae</taxon>
        <taxon>Tetracentron</taxon>
    </lineage>
</organism>
<keyword evidence="2" id="KW-1185">Reference proteome</keyword>
<dbReference type="AlphaFoldDB" id="A0A835D260"/>
<dbReference type="Proteomes" id="UP000655225">
    <property type="component" value="Unassembled WGS sequence"/>
</dbReference>
<accession>A0A835D260</accession>
<name>A0A835D260_TETSI</name>
<comment type="caution">
    <text evidence="1">The sequence shown here is derived from an EMBL/GenBank/DDBJ whole genome shotgun (WGS) entry which is preliminary data.</text>
</comment>
<sequence>MGYARKLNLSYLFIYRAFVVSLTVHRHRWSLFWNHISSLVSDDLREPQATKGVAELCSKNIWLQDPQAMIAELQAAIWDENPCCLFLGRNGFGNPGCNVEVPAWNHFQLKMTDRGASWVSLFASV</sequence>
<proteinExistence type="predicted"/>
<reference evidence="1 2" key="1">
    <citation type="submission" date="2020-04" db="EMBL/GenBank/DDBJ databases">
        <title>Plant Genome Project.</title>
        <authorList>
            <person name="Zhang R.-G."/>
        </authorList>
    </citation>
    <scope>NUCLEOTIDE SEQUENCE [LARGE SCALE GENOMIC DNA]</scope>
    <source>
        <strain evidence="1">YNK0</strain>
        <tissue evidence="1">Leaf</tissue>
    </source>
</reference>
<dbReference type="EMBL" id="JABCRI010000021">
    <property type="protein sequence ID" value="KAF8380620.1"/>
    <property type="molecule type" value="Genomic_DNA"/>
</dbReference>
<gene>
    <name evidence="1" type="ORF">HHK36_028109</name>
</gene>
<evidence type="ECO:0000313" key="2">
    <source>
        <dbReference type="Proteomes" id="UP000655225"/>
    </source>
</evidence>